<dbReference type="GO" id="GO:0005886">
    <property type="term" value="C:plasma membrane"/>
    <property type="evidence" value="ECO:0007669"/>
    <property type="project" value="UniProtKB-SubCell"/>
</dbReference>
<dbReference type="Gene3D" id="1.10.3720.10">
    <property type="entry name" value="MetI-like"/>
    <property type="match status" value="1"/>
</dbReference>
<proteinExistence type="inferred from homology"/>
<organism evidence="9 10">
    <name type="scientific">Shouchella lonarensis</name>
    <dbReference type="NCBI Taxonomy" id="1464122"/>
    <lineage>
        <taxon>Bacteria</taxon>
        <taxon>Bacillati</taxon>
        <taxon>Bacillota</taxon>
        <taxon>Bacilli</taxon>
        <taxon>Bacillales</taxon>
        <taxon>Bacillaceae</taxon>
        <taxon>Shouchella</taxon>
    </lineage>
</organism>
<dbReference type="PANTHER" id="PTHR43386:SF1">
    <property type="entry name" value="D,D-DIPEPTIDE TRANSPORT SYSTEM PERMEASE PROTEIN DDPC-RELATED"/>
    <property type="match status" value="1"/>
</dbReference>
<feature type="transmembrane region" description="Helical" evidence="7">
    <location>
        <begin position="137"/>
        <end position="156"/>
    </location>
</feature>
<dbReference type="EMBL" id="FMYM01000005">
    <property type="protein sequence ID" value="SDC09922.1"/>
    <property type="molecule type" value="Genomic_DNA"/>
</dbReference>
<evidence type="ECO:0000256" key="7">
    <source>
        <dbReference type="RuleBase" id="RU363032"/>
    </source>
</evidence>
<protein>
    <submittedName>
        <fullName evidence="9">Peptide/nickel transport system permease protein</fullName>
    </submittedName>
</protein>
<comment type="similarity">
    <text evidence="7">Belongs to the binding-protein-dependent transport system permease family.</text>
</comment>
<keyword evidence="6 7" id="KW-0472">Membrane</keyword>
<keyword evidence="5 7" id="KW-1133">Transmembrane helix</keyword>
<dbReference type="GO" id="GO:0055085">
    <property type="term" value="P:transmembrane transport"/>
    <property type="evidence" value="ECO:0007669"/>
    <property type="project" value="InterPro"/>
</dbReference>
<dbReference type="PANTHER" id="PTHR43386">
    <property type="entry name" value="OLIGOPEPTIDE TRANSPORT SYSTEM PERMEASE PROTEIN APPC"/>
    <property type="match status" value="1"/>
</dbReference>
<feature type="transmembrane region" description="Helical" evidence="7">
    <location>
        <begin position="100"/>
        <end position="125"/>
    </location>
</feature>
<dbReference type="RefSeq" id="WP_090775518.1">
    <property type="nucleotide sequence ID" value="NZ_FMYM01000005.1"/>
</dbReference>
<gene>
    <name evidence="9" type="ORF">SAMN05421737_105164</name>
</gene>
<feature type="transmembrane region" description="Helical" evidence="7">
    <location>
        <begin position="37"/>
        <end position="59"/>
    </location>
</feature>
<keyword evidence="3" id="KW-1003">Cell membrane</keyword>
<evidence type="ECO:0000256" key="4">
    <source>
        <dbReference type="ARBA" id="ARBA00022692"/>
    </source>
</evidence>
<dbReference type="InterPro" id="IPR025966">
    <property type="entry name" value="OppC_N"/>
</dbReference>
<evidence type="ECO:0000313" key="10">
    <source>
        <dbReference type="Proteomes" id="UP000242662"/>
    </source>
</evidence>
<feature type="transmembrane region" description="Helical" evidence="7">
    <location>
        <begin position="216"/>
        <end position="245"/>
    </location>
</feature>
<evidence type="ECO:0000313" key="9">
    <source>
        <dbReference type="EMBL" id="SDC09922.1"/>
    </source>
</evidence>
<sequence>MQPQRTEQPAVPLSFEAEEKSLSPTHLAWQRFRKNKLALIGVCFLVFITIVAVFADVIATHDPTASQLAKIEAKPDSENLLGTDSSGRDNFSRLVHGSRVSLTIGFFAMLCTVIIGGALGSLAGFYGGKIDGLIMRFVDVVLIFPFLLLFLTIVAILQDITIPIFIMVIALTSWPVMCRVLRGKFMGIREQEYILSARSIGCSDWRIIRKHFLPNAVGPIIVAATLLMASLIVAESALSFIGFGIPQPTPTWGNMLTEAQSIRILRNNPEAWMPPGLCILLTVLSINFIGDGLRDAFDSKS</sequence>
<dbReference type="CDD" id="cd06261">
    <property type="entry name" value="TM_PBP2"/>
    <property type="match status" value="1"/>
</dbReference>
<feature type="domain" description="ABC transmembrane type-1" evidence="8">
    <location>
        <begin position="98"/>
        <end position="290"/>
    </location>
</feature>
<evidence type="ECO:0000256" key="3">
    <source>
        <dbReference type="ARBA" id="ARBA00022475"/>
    </source>
</evidence>
<accession>A0A1G6ITL5</accession>
<reference evidence="10" key="1">
    <citation type="submission" date="2016-09" db="EMBL/GenBank/DDBJ databases">
        <authorList>
            <person name="Varghese N."/>
            <person name="Submissions S."/>
        </authorList>
    </citation>
    <scope>NUCLEOTIDE SEQUENCE [LARGE SCALE GENOMIC DNA]</scope>
    <source>
        <strain evidence="10">25nlg</strain>
    </source>
</reference>
<dbReference type="SUPFAM" id="SSF161098">
    <property type="entry name" value="MetI-like"/>
    <property type="match status" value="1"/>
</dbReference>
<evidence type="ECO:0000256" key="1">
    <source>
        <dbReference type="ARBA" id="ARBA00004651"/>
    </source>
</evidence>
<dbReference type="PROSITE" id="PS50928">
    <property type="entry name" value="ABC_TM1"/>
    <property type="match status" value="1"/>
</dbReference>
<dbReference type="InterPro" id="IPR000515">
    <property type="entry name" value="MetI-like"/>
</dbReference>
<evidence type="ECO:0000256" key="2">
    <source>
        <dbReference type="ARBA" id="ARBA00022448"/>
    </source>
</evidence>
<keyword evidence="10" id="KW-1185">Reference proteome</keyword>
<dbReference type="InterPro" id="IPR035906">
    <property type="entry name" value="MetI-like_sf"/>
</dbReference>
<comment type="subcellular location">
    <subcellularLocation>
        <location evidence="1 7">Cell membrane</location>
        <topology evidence="1 7">Multi-pass membrane protein</topology>
    </subcellularLocation>
</comment>
<dbReference type="STRING" id="1464122.SAMN05421737_105164"/>
<dbReference type="Pfam" id="PF00528">
    <property type="entry name" value="BPD_transp_1"/>
    <property type="match status" value="1"/>
</dbReference>
<evidence type="ECO:0000256" key="5">
    <source>
        <dbReference type="ARBA" id="ARBA00022989"/>
    </source>
</evidence>
<dbReference type="InterPro" id="IPR050366">
    <property type="entry name" value="BP-dependent_transpt_permease"/>
</dbReference>
<dbReference type="Proteomes" id="UP000242662">
    <property type="component" value="Unassembled WGS sequence"/>
</dbReference>
<dbReference type="OrthoDB" id="9797472at2"/>
<dbReference type="InterPro" id="IPR053523">
    <property type="entry name" value="Oligopeptide_permease_AppC"/>
</dbReference>
<dbReference type="Pfam" id="PF12911">
    <property type="entry name" value="OppC_N"/>
    <property type="match status" value="1"/>
</dbReference>
<evidence type="ECO:0000256" key="6">
    <source>
        <dbReference type="ARBA" id="ARBA00023136"/>
    </source>
</evidence>
<feature type="transmembrane region" description="Helical" evidence="7">
    <location>
        <begin position="271"/>
        <end position="290"/>
    </location>
</feature>
<name>A0A1G6ITL5_9BACI</name>
<keyword evidence="2 7" id="KW-0813">Transport</keyword>
<dbReference type="AlphaFoldDB" id="A0A1G6ITL5"/>
<feature type="transmembrane region" description="Helical" evidence="7">
    <location>
        <begin position="162"/>
        <end position="181"/>
    </location>
</feature>
<dbReference type="NCBIfam" id="NF045476">
    <property type="entry name" value="Opp4C"/>
    <property type="match status" value="1"/>
</dbReference>
<evidence type="ECO:0000259" key="8">
    <source>
        <dbReference type="PROSITE" id="PS50928"/>
    </source>
</evidence>
<keyword evidence="4 7" id="KW-0812">Transmembrane</keyword>